<feature type="transmembrane region" description="Helical" evidence="2">
    <location>
        <begin position="508"/>
        <end position="529"/>
    </location>
</feature>
<keyword evidence="2" id="KW-1133">Transmembrane helix</keyword>
<feature type="compositionally biased region" description="Basic residues" evidence="1">
    <location>
        <begin position="384"/>
        <end position="399"/>
    </location>
</feature>
<evidence type="ECO:0000256" key="1">
    <source>
        <dbReference type="SAM" id="MobiDB-lite"/>
    </source>
</evidence>
<feature type="transmembrane region" description="Helical" evidence="2">
    <location>
        <begin position="474"/>
        <end position="493"/>
    </location>
</feature>
<feature type="compositionally biased region" description="Gly residues" evidence="1">
    <location>
        <begin position="269"/>
        <end position="278"/>
    </location>
</feature>
<feature type="compositionally biased region" description="Basic residues" evidence="1">
    <location>
        <begin position="204"/>
        <end position="217"/>
    </location>
</feature>
<keyword evidence="4" id="KW-1185">Reference proteome</keyword>
<feature type="compositionally biased region" description="Basic and acidic residues" evidence="1">
    <location>
        <begin position="72"/>
        <end position="88"/>
    </location>
</feature>
<keyword evidence="2" id="KW-0472">Membrane</keyword>
<proteinExistence type="predicted"/>
<feature type="compositionally biased region" description="Basic and acidic residues" evidence="1">
    <location>
        <begin position="96"/>
        <end position="108"/>
    </location>
</feature>
<accession>A0A077MC68</accession>
<protein>
    <submittedName>
        <fullName evidence="3">Uncharacterized protein</fullName>
    </submittedName>
</protein>
<feature type="compositionally biased region" description="Basic and acidic residues" evidence="1">
    <location>
        <begin position="371"/>
        <end position="383"/>
    </location>
</feature>
<dbReference type="EMBL" id="CAJC01000079">
    <property type="protein sequence ID" value="CCI52427.1"/>
    <property type="molecule type" value="Genomic_DNA"/>
</dbReference>
<sequence>MGGSSGSTRAEGRRARRHDGRYGPHHLVRAPRSPHRARRGAARPAPPRRPLGHRGLLRRGGPVGHRPRHRAGGNDRADDAVRRGDRALWPRLPLPADRDRAFPHRAAEKQCPGRRSAGRARHPRGDRDRVHLRRRRLRPGHGYAAGPAPDPGWPRLLPAFAGQTGLVVERRGHNGAPASPRGDRFTPVGDLAARCRRPPAVCRARPHPAHSRHRVRGPSHCAPDPGRCESDPDPCAPEPPARTSGRRLPGRGRDGAATAAPAPAPRPGGDVGCAGGRGRGIRSGVRDAPRRRRHQSRHDRARRRSGGPRPGPADRGHAGPARGARRVRRCAPGPGRRGLYRRRRELRQRRRRRSHLVREFCSRARLPARRGRCDARPPHDARGRHGRCHPRPPRRRHPDHPRPEGPLRAAARVDQIGVTDPGPPTDHRVRSRPDHLRSRHRHRPIGGHHRRGLRRRLDRRGDVMRSRRPIARGPHLGTILLGIVLLLGGLAALSDQLLSATLDWHRLAPYAVLGTGALLAVAGLGAAIARRRREPGQVS</sequence>
<dbReference type="Proteomes" id="UP000035720">
    <property type="component" value="Unassembled WGS sequence"/>
</dbReference>
<feature type="compositionally biased region" description="Basic residues" evidence="1">
    <location>
        <begin position="289"/>
        <end position="306"/>
    </location>
</feature>
<feature type="compositionally biased region" description="Basic residues" evidence="1">
    <location>
        <begin position="14"/>
        <end position="41"/>
    </location>
</feature>
<name>A0A077MC68_9MICO</name>
<evidence type="ECO:0000313" key="3">
    <source>
        <dbReference type="EMBL" id="CCI52427.1"/>
    </source>
</evidence>
<feature type="region of interest" description="Disordered" evidence="1">
    <location>
        <begin position="1"/>
        <end position="157"/>
    </location>
</feature>
<feature type="compositionally biased region" description="Basic residues" evidence="1">
    <location>
        <begin position="338"/>
        <end position="353"/>
    </location>
</feature>
<reference evidence="3 4" key="1">
    <citation type="journal article" date="2013" name="ISME J.">
        <title>A metabolic model for members of the genus Tetrasphaera involved in enhanced biological phosphorus removal.</title>
        <authorList>
            <person name="Kristiansen R."/>
            <person name="Nguyen H.T.T."/>
            <person name="Saunders A.M."/>
            <person name="Nielsen J.L."/>
            <person name="Wimmer R."/>
            <person name="Le V.Q."/>
            <person name="McIlroy S.J."/>
            <person name="Petrovski S."/>
            <person name="Seviour R.J."/>
            <person name="Calteau A."/>
            <person name="Nielsen K.L."/>
            <person name="Nielsen P.H."/>
        </authorList>
    </citation>
    <scope>NUCLEOTIDE SEQUENCE [LARGE SCALE GENOMIC DNA]</scope>
    <source>
        <strain evidence="3 4">Ben 74</strain>
    </source>
</reference>
<gene>
    <name evidence="3" type="ORF">BN13_170028</name>
</gene>
<feature type="region of interest" description="Disordered" evidence="1">
    <location>
        <begin position="368"/>
        <end position="453"/>
    </location>
</feature>
<feature type="compositionally biased region" description="Basic residues" evidence="1">
    <location>
        <begin position="437"/>
        <end position="453"/>
    </location>
</feature>
<organism evidence="3 4">
    <name type="scientific">Nostocoides jenkinsii Ben 74</name>
    <dbReference type="NCBI Taxonomy" id="1193518"/>
    <lineage>
        <taxon>Bacteria</taxon>
        <taxon>Bacillati</taxon>
        <taxon>Actinomycetota</taxon>
        <taxon>Actinomycetes</taxon>
        <taxon>Micrococcales</taxon>
        <taxon>Intrasporangiaceae</taxon>
        <taxon>Nostocoides</taxon>
    </lineage>
</organism>
<dbReference type="AlphaFoldDB" id="A0A077MC68"/>
<comment type="caution">
    <text evidence="3">The sequence shown here is derived from an EMBL/GenBank/DDBJ whole genome shotgun (WGS) entry which is preliminary data.</text>
</comment>
<evidence type="ECO:0000313" key="4">
    <source>
        <dbReference type="Proteomes" id="UP000035720"/>
    </source>
</evidence>
<evidence type="ECO:0000256" key="2">
    <source>
        <dbReference type="SAM" id="Phobius"/>
    </source>
</evidence>
<feature type="region of interest" description="Disordered" evidence="1">
    <location>
        <begin position="202"/>
        <end position="353"/>
    </location>
</feature>
<feature type="compositionally biased region" description="Basic and acidic residues" evidence="1">
    <location>
        <begin position="425"/>
        <end position="436"/>
    </location>
</feature>
<feature type="compositionally biased region" description="Basic residues" evidence="1">
    <location>
        <begin position="130"/>
        <end position="139"/>
    </location>
</feature>
<keyword evidence="2" id="KW-0812">Transmembrane</keyword>